<dbReference type="OrthoDB" id="8739840at2"/>
<gene>
    <name evidence="2" type="ORF">E4L96_18695</name>
</gene>
<evidence type="ECO:0000256" key="1">
    <source>
        <dbReference type="SAM" id="SignalP"/>
    </source>
</evidence>
<feature type="signal peptide" evidence="1">
    <location>
        <begin position="1"/>
        <end position="15"/>
    </location>
</feature>
<name>A0A4Y9S4C8_9BURK</name>
<sequence>MTLFGKLLRVAPVSAAILLAACGGGGAGGVTTTVTSGSSQQFAPGEPAPGSKPIVLADFTAAVQNAACAGVRSDLYVIDNTHVLWDRAGNCADNSYAFTLYGSTPQDVLCTQSDSIAGPRTECKDKASRELFDGLLKNLDKADLGLGATHKVEKTSLVKAQPPGDGFEPLLLDGYSAIAKPRTVVVKDEAALTALLAEHYGSRRPDLNLPKVDFTRQMVVGVFLGLQDRGCRYAAITKVTAEGRQLRVDYNGVDLMTFAVCTEALSSPAALAIVDRTDGAVEFVNVAPEQVKFSVVDSTKNSGITKEQNVVIRDEATFSAMWAIHSPGADMPKIDFSQNMVLAAFHGSGMSCSGVAISHVERVGKALNVNVIKTEPGPTVLCAATVATPAYLVQVPRTDDPVNFRTITTLL</sequence>
<dbReference type="EMBL" id="SPVF01000238">
    <property type="protein sequence ID" value="TFW14866.1"/>
    <property type="molecule type" value="Genomic_DNA"/>
</dbReference>
<organism evidence="2 3">
    <name type="scientific">Zemynaea arenosa</name>
    <dbReference type="NCBI Taxonomy" id="2561931"/>
    <lineage>
        <taxon>Bacteria</taxon>
        <taxon>Pseudomonadati</taxon>
        <taxon>Pseudomonadota</taxon>
        <taxon>Betaproteobacteria</taxon>
        <taxon>Burkholderiales</taxon>
        <taxon>Oxalobacteraceae</taxon>
        <taxon>Telluria group</taxon>
        <taxon>Zemynaea</taxon>
    </lineage>
</organism>
<keyword evidence="1" id="KW-0732">Signal</keyword>
<dbReference type="Proteomes" id="UP000298438">
    <property type="component" value="Unassembled WGS sequence"/>
</dbReference>
<dbReference type="RefSeq" id="WP_135208727.1">
    <property type="nucleotide sequence ID" value="NZ_SPVF01000238.1"/>
</dbReference>
<dbReference type="PROSITE" id="PS51257">
    <property type="entry name" value="PROKAR_LIPOPROTEIN"/>
    <property type="match status" value="1"/>
</dbReference>
<keyword evidence="3" id="KW-1185">Reference proteome</keyword>
<dbReference type="AlphaFoldDB" id="A0A4Y9S4C8"/>
<reference evidence="2 3" key="1">
    <citation type="submission" date="2019-03" db="EMBL/GenBank/DDBJ databases">
        <title>Draft Genome Sequence of Massilia arenosa sp. nov., a Novel Massilia Species Isolated from a Sandy-loam Maize Soil.</title>
        <authorList>
            <person name="Raths R."/>
            <person name="Peta V."/>
            <person name="Bucking H."/>
        </authorList>
    </citation>
    <scope>NUCLEOTIDE SEQUENCE [LARGE SCALE GENOMIC DNA]</scope>
    <source>
        <strain evidence="2 3">MC02</strain>
    </source>
</reference>
<feature type="chain" id="PRO_5021478642" evidence="1">
    <location>
        <begin position="16"/>
        <end position="411"/>
    </location>
</feature>
<comment type="caution">
    <text evidence="2">The sequence shown here is derived from an EMBL/GenBank/DDBJ whole genome shotgun (WGS) entry which is preliminary data.</text>
</comment>
<protein>
    <submittedName>
        <fullName evidence="2">Uncharacterized protein</fullName>
    </submittedName>
</protein>
<proteinExistence type="predicted"/>
<evidence type="ECO:0000313" key="3">
    <source>
        <dbReference type="Proteomes" id="UP000298438"/>
    </source>
</evidence>
<accession>A0A4Y9S4C8</accession>
<evidence type="ECO:0000313" key="2">
    <source>
        <dbReference type="EMBL" id="TFW14866.1"/>
    </source>
</evidence>